<evidence type="ECO:0000256" key="2">
    <source>
        <dbReference type="ARBA" id="ARBA00007121"/>
    </source>
</evidence>
<dbReference type="PANTHER" id="PTHR43717">
    <property type="entry name" value="ANAEROBIC NITRIC OXIDE REDUCTASE FLAVORUBREDOXIN"/>
    <property type="match status" value="1"/>
</dbReference>
<dbReference type="InterPro" id="IPR029039">
    <property type="entry name" value="Flavoprotein-like_sf"/>
</dbReference>
<dbReference type="GO" id="GO:0010181">
    <property type="term" value="F:FMN binding"/>
    <property type="evidence" value="ECO:0007669"/>
    <property type="project" value="InterPro"/>
</dbReference>
<dbReference type="PROSITE" id="PS00201">
    <property type="entry name" value="FLAVODOXIN"/>
    <property type="match status" value="1"/>
</dbReference>
<dbReference type="PROSITE" id="PS50902">
    <property type="entry name" value="FLAVODOXIN_LIKE"/>
    <property type="match status" value="1"/>
</dbReference>
<protein>
    <submittedName>
        <fullName evidence="4">Flavodoxin/nitric oxide synthase</fullName>
    </submittedName>
</protein>
<dbReference type="OrthoDB" id="9807946at2"/>
<comment type="caution">
    <text evidence="4">The sequence shown here is derived from an EMBL/GenBank/DDBJ whole genome shotgun (WGS) entry which is preliminary data.</text>
</comment>
<dbReference type="InterPro" id="IPR045761">
    <property type="entry name" value="ODP_dom"/>
</dbReference>
<dbReference type="Pfam" id="PF19583">
    <property type="entry name" value="ODP"/>
    <property type="match status" value="1"/>
</dbReference>
<dbReference type="GO" id="GO:0046872">
    <property type="term" value="F:metal ion binding"/>
    <property type="evidence" value="ECO:0007669"/>
    <property type="project" value="InterPro"/>
</dbReference>
<keyword evidence="5" id="KW-1185">Reference proteome</keyword>
<dbReference type="InterPro" id="IPR008254">
    <property type="entry name" value="Flavodoxin/NO_synth"/>
</dbReference>
<dbReference type="InterPro" id="IPR016440">
    <property type="entry name" value="Rubredoxin-O_OxRdtase"/>
</dbReference>
<accession>A0A286TTJ4</accession>
<dbReference type="InterPro" id="IPR001226">
    <property type="entry name" value="Flavodoxin_CS"/>
</dbReference>
<dbReference type="SUPFAM" id="SSF52218">
    <property type="entry name" value="Flavoproteins"/>
    <property type="match status" value="1"/>
</dbReference>
<comment type="cofactor">
    <cofactor evidence="1">
        <name>FMN</name>
        <dbReference type="ChEBI" id="CHEBI:58210"/>
    </cofactor>
</comment>
<evidence type="ECO:0000256" key="1">
    <source>
        <dbReference type="ARBA" id="ARBA00001917"/>
    </source>
</evidence>
<dbReference type="SMART" id="SM00849">
    <property type="entry name" value="Lactamase_B"/>
    <property type="match status" value="1"/>
</dbReference>
<evidence type="ECO:0000313" key="5">
    <source>
        <dbReference type="Proteomes" id="UP000218542"/>
    </source>
</evidence>
<dbReference type="GO" id="GO:0009055">
    <property type="term" value="F:electron transfer activity"/>
    <property type="evidence" value="ECO:0007669"/>
    <property type="project" value="InterPro"/>
</dbReference>
<proteinExistence type="inferred from homology"/>
<dbReference type="PIRSF" id="PIRSF005243">
    <property type="entry name" value="ROO"/>
    <property type="match status" value="1"/>
</dbReference>
<reference evidence="5" key="1">
    <citation type="journal article" date="2017" name="Environ. Microbiol. Rep.">
        <title>Genetic Diversity of Marine Anaerobic Ammonium-Oxidizing Bacteria as Revealed by Genomic and Proteomic Analyses of 'Candidatus Scalindua japonica'.</title>
        <authorList>
            <person name="Oshiki M."/>
            <person name="Mizuto K."/>
            <person name="Kimura Z."/>
            <person name="Kindaichi T."/>
            <person name="Satoh H."/>
            <person name="Okabe S."/>
        </authorList>
    </citation>
    <scope>NUCLEOTIDE SEQUENCE [LARGE SCALE GENOMIC DNA]</scope>
    <source>
        <strain evidence="5">husup-a2</strain>
    </source>
</reference>
<evidence type="ECO:0000259" key="3">
    <source>
        <dbReference type="PROSITE" id="PS50902"/>
    </source>
</evidence>
<comment type="similarity">
    <text evidence="2">In the N-terminal section; belongs to the zinc metallo-hydrolase group 3 family.</text>
</comment>
<dbReference type="RefSeq" id="WP_096892312.1">
    <property type="nucleotide sequence ID" value="NZ_BAOS01000001.1"/>
</dbReference>
<dbReference type="Gene3D" id="3.40.50.360">
    <property type="match status" value="1"/>
</dbReference>
<dbReference type="PANTHER" id="PTHR43717:SF1">
    <property type="entry name" value="ANAEROBIC NITRIC OXIDE REDUCTASE FLAVORUBREDOXIN"/>
    <property type="match status" value="1"/>
</dbReference>
<dbReference type="AlphaFoldDB" id="A0A286TTJ4"/>
<organism evidence="4 5">
    <name type="scientific">Candidatus Scalindua japonica</name>
    <dbReference type="NCBI Taxonomy" id="1284222"/>
    <lineage>
        <taxon>Bacteria</taxon>
        <taxon>Pseudomonadati</taxon>
        <taxon>Planctomycetota</taxon>
        <taxon>Candidatus Brocadiia</taxon>
        <taxon>Candidatus Brocadiales</taxon>
        <taxon>Candidatus Scalinduaceae</taxon>
        <taxon>Candidatus Scalindua</taxon>
    </lineage>
</organism>
<dbReference type="GO" id="GO:0016491">
    <property type="term" value="F:oxidoreductase activity"/>
    <property type="evidence" value="ECO:0007669"/>
    <property type="project" value="InterPro"/>
</dbReference>
<gene>
    <name evidence="4" type="ORF">SCALIN_C01_0106</name>
</gene>
<dbReference type="Pfam" id="PF00258">
    <property type="entry name" value="Flavodoxin_1"/>
    <property type="match status" value="1"/>
</dbReference>
<dbReference type="Proteomes" id="UP000218542">
    <property type="component" value="Unassembled WGS sequence"/>
</dbReference>
<dbReference type="SUPFAM" id="SSF56281">
    <property type="entry name" value="Metallo-hydrolase/oxidoreductase"/>
    <property type="match status" value="1"/>
</dbReference>
<dbReference type="InterPro" id="IPR001279">
    <property type="entry name" value="Metallo-B-lactamas"/>
</dbReference>
<feature type="domain" description="Flavodoxin-like" evidence="3">
    <location>
        <begin position="258"/>
        <end position="395"/>
    </location>
</feature>
<dbReference type="InterPro" id="IPR036866">
    <property type="entry name" value="RibonucZ/Hydroxyglut_hydro"/>
</dbReference>
<dbReference type="EMBL" id="BAOS01000001">
    <property type="protein sequence ID" value="GAX59175.1"/>
    <property type="molecule type" value="Genomic_DNA"/>
</dbReference>
<name>A0A286TTJ4_9BACT</name>
<evidence type="ECO:0000313" key="4">
    <source>
        <dbReference type="EMBL" id="GAX59175.1"/>
    </source>
</evidence>
<dbReference type="Gene3D" id="3.60.15.10">
    <property type="entry name" value="Ribonuclease Z/Hydroxyacylglutathione hydrolase-like"/>
    <property type="match status" value="1"/>
</dbReference>
<dbReference type="CDD" id="cd07709">
    <property type="entry name" value="flavodiiron_proteins_MBL-fold"/>
    <property type="match status" value="1"/>
</dbReference>
<sequence length="405" mass="45731">MSKNLNAIQIADKVYWVGAIDWGVRNIHGYTTDRGTTYNAYLVMDDKITLFDTVKKEFEDEFLSRIASIVNPEKIDYIISNHSEPDHSEVLPEIIKAVKPEKVFASVMGKKALNAIYHDLNMEITAVKDGEELGLGSKTVKFMETRMLHWPDSMFSYLVEDKVLLTQDAFGMHLASSERFGEELPWGVLKTHVSGYYANIITPYSSHVAKLFEKIDTSGLEVSIVAPDHGPVWRNMDNFRKVLSLYKKWSARKLDEKIVIVYDTMWGSTEKMANHIEDGARSSDVSVEMMPLYSFERSMIALEMLDASAVIVGAPTLNNNIFPSLADVLTYIKGLKFKTPYGAVFGSYGWSGEGNNLLREYLVSIGVEIVDEIKSKYVPDDKVKEECFLLGQAVANKVKEFIKNQ</sequence>